<organism evidence="3 4">
    <name type="scientific">Posidoniimonas corsicana</name>
    <dbReference type="NCBI Taxonomy" id="1938618"/>
    <lineage>
        <taxon>Bacteria</taxon>
        <taxon>Pseudomonadati</taxon>
        <taxon>Planctomycetota</taxon>
        <taxon>Planctomycetia</taxon>
        <taxon>Pirellulales</taxon>
        <taxon>Lacipirellulaceae</taxon>
        <taxon>Posidoniimonas</taxon>
    </lineage>
</organism>
<name>A0A5C5V0D6_9BACT</name>
<accession>A0A5C5V0D6</accession>
<evidence type="ECO:0000313" key="4">
    <source>
        <dbReference type="Proteomes" id="UP000316714"/>
    </source>
</evidence>
<dbReference type="Proteomes" id="UP000316714">
    <property type="component" value="Unassembled WGS sequence"/>
</dbReference>
<feature type="chain" id="PRO_5022727082" evidence="2">
    <location>
        <begin position="23"/>
        <end position="289"/>
    </location>
</feature>
<dbReference type="AlphaFoldDB" id="A0A5C5V0D6"/>
<reference evidence="3 4" key="1">
    <citation type="submission" date="2019-02" db="EMBL/GenBank/DDBJ databases">
        <title>Deep-cultivation of Planctomycetes and their phenomic and genomic characterization uncovers novel biology.</title>
        <authorList>
            <person name="Wiegand S."/>
            <person name="Jogler M."/>
            <person name="Boedeker C."/>
            <person name="Pinto D."/>
            <person name="Vollmers J."/>
            <person name="Rivas-Marin E."/>
            <person name="Kohn T."/>
            <person name="Peeters S.H."/>
            <person name="Heuer A."/>
            <person name="Rast P."/>
            <person name="Oberbeckmann S."/>
            <person name="Bunk B."/>
            <person name="Jeske O."/>
            <person name="Meyerdierks A."/>
            <person name="Storesund J.E."/>
            <person name="Kallscheuer N."/>
            <person name="Luecker S."/>
            <person name="Lage O.M."/>
            <person name="Pohl T."/>
            <person name="Merkel B.J."/>
            <person name="Hornburger P."/>
            <person name="Mueller R.-W."/>
            <person name="Bruemmer F."/>
            <person name="Labrenz M."/>
            <person name="Spormann A.M."/>
            <person name="Op Den Camp H."/>
            <person name="Overmann J."/>
            <person name="Amann R."/>
            <person name="Jetten M.S.M."/>
            <person name="Mascher T."/>
            <person name="Medema M.H."/>
            <person name="Devos D.P."/>
            <person name="Kaster A.-K."/>
            <person name="Ovreas L."/>
            <person name="Rohde M."/>
            <person name="Galperin M.Y."/>
            <person name="Jogler C."/>
        </authorList>
    </citation>
    <scope>NUCLEOTIDE SEQUENCE [LARGE SCALE GENOMIC DNA]</scope>
    <source>
        <strain evidence="3 4">KOR34</strain>
    </source>
</reference>
<evidence type="ECO:0000256" key="2">
    <source>
        <dbReference type="SAM" id="SignalP"/>
    </source>
</evidence>
<gene>
    <name evidence="3" type="ORF">KOR34_46130</name>
</gene>
<evidence type="ECO:0000313" key="3">
    <source>
        <dbReference type="EMBL" id="TWT31237.1"/>
    </source>
</evidence>
<dbReference type="OrthoDB" id="7316074at2"/>
<feature type="compositionally biased region" description="Basic and acidic residues" evidence="1">
    <location>
        <begin position="280"/>
        <end position="289"/>
    </location>
</feature>
<comment type="caution">
    <text evidence="3">The sequence shown here is derived from an EMBL/GenBank/DDBJ whole genome shotgun (WGS) entry which is preliminary data.</text>
</comment>
<protein>
    <submittedName>
        <fullName evidence="3">Uncharacterized protein</fullName>
    </submittedName>
</protein>
<feature type="compositionally biased region" description="Low complexity" evidence="1">
    <location>
        <begin position="257"/>
        <end position="271"/>
    </location>
</feature>
<proteinExistence type="predicted"/>
<dbReference type="RefSeq" id="WP_146568419.1">
    <property type="nucleotide sequence ID" value="NZ_SIHJ01000004.1"/>
</dbReference>
<evidence type="ECO:0000256" key="1">
    <source>
        <dbReference type="SAM" id="MobiDB-lite"/>
    </source>
</evidence>
<feature type="region of interest" description="Disordered" evidence="1">
    <location>
        <begin position="215"/>
        <end position="289"/>
    </location>
</feature>
<keyword evidence="4" id="KW-1185">Reference proteome</keyword>
<feature type="region of interest" description="Disordered" evidence="1">
    <location>
        <begin position="88"/>
        <end position="117"/>
    </location>
</feature>
<keyword evidence="2" id="KW-0732">Signal</keyword>
<feature type="signal peptide" evidence="2">
    <location>
        <begin position="1"/>
        <end position="22"/>
    </location>
</feature>
<dbReference type="EMBL" id="SIHJ01000004">
    <property type="protein sequence ID" value="TWT31237.1"/>
    <property type="molecule type" value="Genomic_DNA"/>
</dbReference>
<sequence precursor="true">MLFTRSPLPRLLLLGAVLFAFASEADAQRFYRRRARMMAAPAYGVGVSPSGGVSVRTPYYSFERRPGYYPGSFYGRYGWPGFSVRVQGTTSPRVQGPATPTPAGEYDPAPRDDQYAPTPTESYNLAPVYEPTVARPDAGSQLNTAYDALINKLDEFDGGAGWQKYFALTPAELADPAKTGKVLRRMDSVAADPQFAAVADLEEFRQLHAVMQAATAEASAPRRPSLGPPPTTEPEQVEAIPVPRSTGDSGPPPEPRPSAGGSSSDGFDAPSLLETGPRTGGERSVLKDE</sequence>